<reference evidence="2 3" key="1">
    <citation type="journal article" date="2015" name="Sci. Rep.">
        <title>The power of single molecule real-time sequencing technology in the de novo assembly of a eukaryotic genome.</title>
        <authorList>
            <person name="Sakai H."/>
            <person name="Naito K."/>
            <person name="Ogiso-Tanaka E."/>
            <person name="Takahashi Y."/>
            <person name="Iseki K."/>
            <person name="Muto C."/>
            <person name="Satou K."/>
            <person name="Teruya K."/>
            <person name="Shiroma A."/>
            <person name="Shimoji M."/>
            <person name="Hirano T."/>
            <person name="Itoh T."/>
            <person name="Kaga A."/>
            <person name="Tomooka N."/>
        </authorList>
    </citation>
    <scope>NUCLEOTIDE SEQUENCE [LARGE SCALE GENOMIC DNA]</scope>
    <source>
        <strain evidence="3">cv. Shumari</strain>
    </source>
</reference>
<keyword evidence="3" id="KW-1185">Reference proteome</keyword>
<name>A0A0S3SYF2_PHAAN</name>
<dbReference type="Proteomes" id="UP000291084">
    <property type="component" value="Chromosome 9"/>
</dbReference>
<evidence type="ECO:0000313" key="3">
    <source>
        <dbReference type="Proteomes" id="UP000291084"/>
    </source>
</evidence>
<dbReference type="EMBL" id="AP015042">
    <property type="protein sequence ID" value="BAT97857.1"/>
    <property type="molecule type" value="Genomic_DNA"/>
</dbReference>
<dbReference type="AlphaFoldDB" id="A0A0S3SYF2"/>
<organism evidence="2 3">
    <name type="scientific">Vigna angularis var. angularis</name>
    <dbReference type="NCBI Taxonomy" id="157739"/>
    <lineage>
        <taxon>Eukaryota</taxon>
        <taxon>Viridiplantae</taxon>
        <taxon>Streptophyta</taxon>
        <taxon>Embryophyta</taxon>
        <taxon>Tracheophyta</taxon>
        <taxon>Spermatophyta</taxon>
        <taxon>Magnoliopsida</taxon>
        <taxon>eudicotyledons</taxon>
        <taxon>Gunneridae</taxon>
        <taxon>Pentapetalae</taxon>
        <taxon>rosids</taxon>
        <taxon>fabids</taxon>
        <taxon>Fabales</taxon>
        <taxon>Fabaceae</taxon>
        <taxon>Papilionoideae</taxon>
        <taxon>50 kb inversion clade</taxon>
        <taxon>NPAAA clade</taxon>
        <taxon>indigoferoid/millettioid clade</taxon>
        <taxon>Phaseoleae</taxon>
        <taxon>Vigna</taxon>
    </lineage>
</organism>
<sequence length="113" mass="12719">MGVNDMLRVPAKALTNYKLLYPVAATQQVSRRQEITFKRVSRQEGKVGERGFESTPWKGFYGQEGRGMINVNKGINNEGEALEDPTHDTMGEVQVDASEERDELNLPKISSYN</sequence>
<feature type="region of interest" description="Disordered" evidence="1">
    <location>
        <begin position="78"/>
        <end position="113"/>
    </location>
</feature>
<evidence type="ECO:0000256" key="1">
    <source>
        <dbReference type="SAM" id="MobiDB-lite"/>
    </source>
</evidence>
<evidence type="ECO:0000313" key="2">
    <source>
        <dbReference type="EMBL" id="BAT97857.1"/>
    </source>
</evidence>
<gene>
    <name evidence="2" type="primary">Vigan.09G142700</name>
    <name evidence="2" type="ORF">VIGAN_09142700</name>
</gene>
<accession>A0A0S3SYF2</accession>
<protein>
    <submittedName>
        <fullName evidence="2">Uncharacterized protein</fullName>
    </submittedName>
</protein>
<proteinExistence type="predicted"/>